<evidence type="ECO:0000313" key="7">
    <source>
        <dbReference type="EMBL" id="JAC67539.1"/>
    </source>
</evidence>
<keyword evidence="2 5" id="KW-0812">Transmembrane</keyword>
<dbReference type="InterPro" id="IPR050186">
    <property type="entry name" value="TPT_transporter"/>
</dbReference>
<keyword evidence="4 5" id="KW-0472">Membrane</keyword>
<gene>
    <name evidence="7" type="ORF">TSPGSL018_10892</name>
</gene>
<sequence length="345" mass="36712">MSISILVTVAIWYALNISVVITNRQLQTTGGLRAPVSLTLLHMICSSVFANSAVYIFHGRFVKQRLNSPRQVFKVLLLTVTFTISILCGVAALGYIPVSFKEMIAATTPLFTAAAAVVLSSHREGAASSLALLLVAMGAIIATEGEPMWDLVGFSLGVAATVSRGLKSVLQHILLSSSEDKLDSMNLLRYMSTFAVLMLVPGVLILEGPTRFLATLAEQARAGNTEFMACLSLNVASAFLVNLFQFLVTKCVGPTVLQVLGNFKGVLCAFLSILLFRNPVTVKSVGGFLLTTGGVFLYTTLNHQRRAAEAAGLEGGRIPEKKSPGRLPIDASRLIRPSALGAAIA</sequence>
<organism evidence="7">
    <name type="scientific">Tetraselmis sp. GSL018</name>
    <dbReference type="NCBI Taxonomy" id="582737"/>
    <lineage>
        <taxon>Eukaryota</taxon>
        <taxon>Viridiplantae</taxon>
        <taxon>Chlorophyta</taxon>
        <taxon>core chlorophytes</taxon>
        <taxon>Chlorodendrophyceae</taxon>
        <taxon>Chlorodendrales</taxon>
        <taxon>Chlorodendraceae</taxon>
        <taxon>Tetraselmis</taxon>
    </lineage>
</organism>
<reference evidence="7" key="1">
    <citation type="submission" date="2014-05" db="EMBL/GenBank/DDBJ databases">
        <title>The transcriptome of the halophilic microalga Tetraselmis sp. GSL018 isolated from the Great Salt Lake, Utah.</title>
        <authorList>
            <person name="Jinkerson R.E."/>
            <person name="D'Adamo S."/>
            <person name="Posewitz M.C."/>
        </authorList>
    </citation>
    <scope>NUCLEOTIDE SEQUENCE</scope>
    <source>
        <strain evidence="7">GSL018</strain>
    </source>
</reference>
<feature type="transmembrane region" description="Helical" evidence="5">
    <location>
        <begin position="73"/>
        <end position="97"/>
    </location>
</feature>
<dbReference type="SUPFAM" id="SSF103481">
    <property type="entry name" value="Multidrug resistance efflux transporter EmrE"/>
    <property type="match status" value="1"/>
</dbReference>
<dbReference type="InterPro" id="IPR037185">
    <property type="entry name" value="EmrE-like"/>
</dbReference>
<feature type="transmembrane region" description="Helical" evidence="5">
    <location>
        <begin position="226"/>
        <end position="244"/>
    </location>
</feature>
<comment type="subcellular location">
    <subcellularLocation>
        <location evidence="1">Membrane</location>
        <topology evidence="1">Multi-pass membrane protein</topology>
    </subcellularLocation>
</comment>
<evidence type="ECO:0000256" key="1">
    <source>
        <dbReference type="ARBA" id="ARBA00004141"/>
    </source>
</evidence>
<dbReference type="AlphaFoldDB" id="A0A061R9V5"/>
<dbReference type="Pfam" id="PF03151">
    <property type="entry name" value="TPT"/>
    <property type="match status" value="1"/>
</dbReference>
<protein>
    <submittedName>
        <fullName evidence="7">Solute carrier family 35 member e4</fullName>
    </submittedName>
</protein>
<name>A0A061R9V5_9CHLO</name>
<evidence type="ECO:0000256" key="2">
    <source>
        <dbReference type="ARBA" id="ARBA00022692"/>
    </source>
</evidence>
<dbReference type="PANTHER" id="PTHR11132">
    <property type="entry name" value="SOLUTE CARRIER FAMILY 35"/>
    <property type="match status" value="1"/>
</dbReference>
<dbReference type="InterPro" id="IPR004853">
    <property type="entry name" value="Sugar_P_trans_dom"/>
</dbReference>
<feature type="domain" description="Sugar phosphate transporter" evidence="6">
    <location>
        <begin position="5"/>
        <end position="298"/>
    </location>
</feature>
<dbReference type="EMBL" id="GBEZ01018953">
    <property type="protein sequence ID" value="JAC67539.1"/>
    <property type="molecule type" value="Transcribed_RNA"/>
</dbReference>
<feature type="transmembrane region" description="Helical" evidence="5">
    <location>
        <begin position="103"/>
        <end position="119"/>
    </location>
</feature>
<feature type="transmembrane region" description="Helical" evidence="5">
    <location>
        <begin position="187"/>
        <end position="206"/>
    </location>
</feature>
<evidence type="ECO:0000256" key="5">
    <source>
        <dbReference type="SAM" id="Phobius"/>
    </source>
</evidence>
<evidence type="ECO:0000259" key="6">
    <source>
        <dbReference type="Pfam" id="PF03151"/>
    </source>
</evidence>
<feature type="transmembrane region" description="Helical" evidence="5">
    <location>
        <begin position="40"/>
        <end position="61"/>
    </location>
</feature>
<proteinExistence type="predicted"/>
<dbReference type="GO" id="GO:0016020">
    <property type="term" value="C:membrane"/>
    <property type="evidence" value="ECO:0007669"/>
    <property type="project" value="UniProtKB-SubCell"/>
</dbReference>
<accession>A0A061R9V5</accession>
<evidence type="ECO:0000256" key="4">
    <source>
        <dbReference type="ARBA" id="ARBA00023136"/>
    </source>
</evidence>
<keyword evidence="3 5" id="KW-1133">Transmembrane helix</keyword>
<feature type="transmembrane region" description="Helical" evidence="5">
    <location>
        <begin position="126"/>
        <end position="142"/>
    </location>
</feature>
<feature type="transmembrane region" description="Helical" evidence="5">
    <location>
        <begin position="256"/>
        <end position="276"/>
    </location>
</feature>
<evidence type="ECO:0000256" key="3">
    <source>
        <dbReference type="ARBA" id="ARBA00022989"/>
    </source>
</evidence>